<name>A0A3S0ILW9_9BACT</name>
<keyword evidence="5" id="KW-1185">Reference proteome</keyword>
<evidence type="ECO:0000313" key="4">
    <source>
        <dbReference type="EMBL" id="RTQ48130.1"/>
    </source>
</evidence>
<organism evidence="4 5">
    <name type="scientific">Hymenobacter gummosus</name>
    <dbReference type="NCBI Taxonomy" id="1776032"/>
    <lineage>
        <taxon>Bacteria</taxon>
        <taxon>Pseudomonadati</taxon>
        <taxon>Bacteroidota</taxon>
        <taxon>Cytophagia</taxon>
        <taxon>Cytophagales</taxon>
        <taxon>Hymenobacteraceae</taxon>
        <taxon>Hymenobacter</taxon>
    </lineage>
</organism>
<evidence type="ECO:0000313" key="5">
    <source>
        <dbReference type="Proteomes" id="UP000282184"/>
    </source>
</evidence>
<evidence type="ECO:0000256" key="2">
    <source>
        <dbReference type="ARBA" id="ARBA00022729"/>
    </source>
</evidence>
<dbReference type="PROSITE" id="PS51677">
    <property type="entry name" value="NODB"/>
    <property type="match status" value="1"/>
</dbReference>
<accession>A0A3S0ILW9</accession>
<dbReference type="AlphaFoldDB" id="A0A3S0ILW9"/>
<dbReference type="InterPro" id="IPR051398">
    <property type="entry name" value="Polysacch_Deacetylase"/>
</dbReference>
<reference evidence="4 5" key="1">
    <citation type="submission" date="2018-12" db="EMBL/GenBank/DDBJ databases">
        <title>Hymenobacter gummosus sp. nov., isolated from a spring.</title>
        <authorList>
            <person name="Nie L."/>
        </authorList>
    </citation>
    <scope>NUCLEOTIDE SEQUENCE [LARGE SCALE GENOMIC DNA]</scope>
    <source>
        <strain evidence="4 5">KCTC 52166</strain>
    </source>
</reference>
<dbReference type="SUPFAM" id="SSF88713">
    <property type="entry name" value="Glycoside hydrolase/deacetylase"/>
    <property type="match status" value="1"/>
</dbReference>
<proteinExistence type="predicted"/>
<dbReference type="Pfam" id="PF01522">
    <property type="entry name" value="Polysacc_deac_1"/>
    <property type="match status" value="1"/>
</dbReference>
<dbReference type="RefSeq" id="WP_126694371.1">
    <property type="nucleotide sequence ID" value="NZ_RXOF01000010.1"/>
</dbReference>
<comment type="subcellular location">
    <subcellularLocation>
        <location evidence="1">Secreted</location>
    </subcellularLocation>
</comment>
<feature type="domain" description="NodB homology" evidence="3">
    <location>
        <begin position="32"/>
        <end position="257"/>
    </location>
</feature>
<dbReference type="GO" id="GO:0016810">
    <property type="term" value="F:hydrolase activity, acting on carbon-nitrogen (but not peptide) bonds"/>
    <property type="evidence" value="ECO:0007669"/>
    <property type="project" value="InterPro"/>
</dbReference>
<dbReference type="InterPro" id="IPR002509">
    <property type="entry name" value="NODB_dom"/>
</dbReference>
<evidence type="ECO:0000259" key="3">
    <source>
        <dbReference type="PROSITE" id="PS51677"/>
    </source>
</evidence>
<dbReference type="Proteomes" id="UP000282184">
    <property type="component" value="Unassembled WGS sequence"/>
</dbReference>
<evidence type="ECO:0000256" key="1">
    <source>
        <dbReference type="ARBA" id="ARBA00004613"/>
    </source>
</evidence>
<dbReference type="Gene3D" id="3.20.20.370">
    <property type="entry name" value="Glycoside hydrolase/deacetylase"/>
    <property type="match status" value="2"/>
</dbReference>
<dbReference type="CDD" id="cd10918">
    <property type="entry name" value="CE4_NodB_like_5s_6s"/>
    <property type="match status" value="1"/>
</dbReference>
<dbReference type="PANTHER" id="PTHR34216:SF3">
    <property type="entry name" value="POLY-BETA-1,6-N-ACETYL-D-GLUCOSAMINE N-DEACETYLASE"/>
    <property type="match status" value="1"/>
</dbReference>
<gene>
    <name evidence="4" type="ORF">EJV47_16980</name>
</gene>
<protein>
    <submittedName>
        <fullName evidence="4">Polysaccharide deacetylase family protein</fullName>
    </submittedName>
</protein>
<dbReference type="GO" id="GO:0005975">
    <property type="term" value="P:carbohydrate metabolic process"/>
    <property type="evidence" value="ECO:0007669"/>
    <property type="project" value="InterPro"/>
</dbReference>
<comment type="caution">
    <text evidence="4">The sequence shown here is derived from an EMBL/GenBank/DDBJ whole genome shotgun (WGS) entry which is preliminary data.</text>
</comment>
<dbReference type="InterPro" id="IPR011330">
    <property type="entry name" value="Glyco_hydro/deAcase_b/a-brl"/>
</dbReference>
<dbReference type="OrthoDB" id="9795554at2"/>
<dbReference type="PANTHER" id="PTHR34216">
    <property type="match status" value="1"/>
</dbReference>
<dbReference type="EMBL" id="RXOF01000010">
    <property type="protein sequence ID" value="RTQ48130.1"/>
    <property type="molecule type" value="Genomic_DNA"/>
</dbReference>
<keyword evidence="2" id="KW-0732">Signal</keyword>
<sequence>MVALRTVLLGQLLGLLTAGAPAPGPRRAVPERVVVLTFDDASVSHATYVAPRLKQYGFGATFFVCEFREPPFADKSKYLSWAQMRGLDRQGFEIGSHTLTHRHVSRMTPAELAAELDSIEARCRQYGIRRPVTFAYPAYATHPAALPVLRQRGYRLARTGKGPNARAYDPSADEPLLVPSFTPGPDTAAVYQALRQATGGRVVVLTFHGVPDTAHDWVSTPPAVFEDYLRYLHRHRYRVLALRELARYLPPASAAAP</sequence>